<evidence type="ECO:0000313" key="1">
    <source>
        <dbReference type="EMBL" id="SCB13445.1"/>
    </source>
</evidence>
<dbReference type="AlphaFoldDB" id="A0A1C3UDF2"/>
<dbReference type="EMBL" id="FMAH01000003">
    <property type="protein sequence ID" value="SCB13445.1"/>
    <property type="molecule type" value="Genomic_DNA"/>
</dbReference>
<dbReference type="STRING" id="411945.GA0061102_100326"/>
<proteinExistence type="predicted"/>
<dbReference type="RefSeq" id="WP_092844311.1">
    <property type="nucleotide sequence ID" value="NZ_FMAH01000003.1"/>
</dbReference>
<sequence length="84" mass="9525">MVTSDASKRFSTYLVAKKSSPRNVEHDRPVFDSSKVWESTGYQIIENTWAPIAAERKFAKLSSIPFVVLKETRAATPRHASSRR</sequence>
<accession>A0A1C3UDF2</accession>
<name>A0A1C3UDF2_9HYPH</name>
<evidence type="ECO:0000313" key="2">
    <source>
        <dbReference type="Proteomes" id="UP000199435"/>
    </source>
</evidence>
<organism evidence="1 2">
    <name type="scientific">Rhizobium miluonense</name>
    <dbReference type="NCBI Taxonomy" id="411945"/>
    <lineage>
        <taxon>Bacteria</taxon>
        <taxon>Pseudomonadati</taxon>
        <taxon>Pseudomonadota</taxon>
        <taxon>Alphaproteobacteria</taxon>
        <taxon>Hyphomicrobiales</taxon>
        <taxon>Rhizobiaceae</taxon>
        <taxon>Rhizobium/Agrobacterium group</taxon>
        <taxon>Rhizobium</taxon>
    </lineage>
</organism>
<protein>
    <submittedName>
        <fullName evidence="1">Uncharacterized protein</fullName>
    </submittedName>
</protein>
<reference evidence="2" key="1">
    <citation type="submission" date="2016-08" db="EMBL/GenBank/DDBJ databases">
        <authorList>
            <person name="Varghese N."/>
            <person name="Submissions Spin"/>
        </authorList>
    </citation>
    <scope>NUCLEOTIDE SEQUENCE [LARGE SCALE GENOMIC DNA]</scope>
    <source>
        <strain evidence="2">HAMBI 2971</strain>
    </source>
</reference>
<dbReference type="Proteomes" id="UP000199435">
    <property type="component" value="Unassembled WGS sequence"/>
</dbReference>
<gene>
    <name evidence="1" type="ORF">GA0061102_100326</name>
</gene>
<keyword evidence="2" id="KW-1185">Reference proteome</keyword>